<dbReference type="RefSeq" id="WP_160659869.1">
    <property type="nucleotide sequence ID" value="NZ_BAABDV010000001.1"/>
</dbReference>
<sequence length="139" mass="14298">MPNAAPAPAPGRPDTALVLPLPSDRGRRIALILIRRMVGCGLRDASAALLALDTFGPSFQRPLTLARSLVVDLAGSSRRTIRLAPCCAPGMTRDEGLIVAMIDGEGLAAHAALTDDAPCNRAWSTAAALGAALDDCCPA</sequence>
<dbReference type="InterPro" id="IPR046736">
    <property type="entry name" value="DUF6628"/>
</dbReference>
<accession>A0A844Y4C3</accession>
<dbReference type="AlphaFoldDB" id="A0A844Y4C3"/>
<gene>
    <name evidence="1" type="ORF">GRI47_02885</name>
</gene>
<dbReference type="OrthoDB" id="7410293at2"/>
<proteinExistence type="predicted"/>
<evidence type="ECO:0000313" key="1">
    <source>
        <dbReference type="EMBL" id="MXO52954.1"/>
    </source>
</evidence>
<protein>
    <submittedName>
        <fullName evidence="1">Uncharacterized protein</fullName>
    </submittedName>
</protein>
<keyword evidence="2" id="KW-1185">Reference proteome</keyword>
<name>A0A844Y4C3_9SPHN</name>
<dbReference type="EMBL" id="WTYD01000001">
    <property type="protein sequence ID" value="MXO52954.1"/>
    <property type="molecule type" value="Genomic_DNA"/>
</dbReference>
<reference evidence="1 2" key="1">
    <citation type="submission" date="2019-12" db="EMBL/GenBank/DDBJ databases">
        <title>Genomic-based taxomic classification of the family Erythrobacteraceae.</title>
        <authorList>
            <person name="Xu L."/>
        </authorList>
    </citation>
    <scope>NUCLEOTIDE SEQUENCE [LARGE SCALE GENOMIC DNA]</scope>
    <source>
        <strain evidence="1 2">JCM 17468</strain>
    </source>
</reference>
<dbReference type="Proteomes" id="UP000430272">
    <property type="component" value="Unassembled WGS sequence"/>
</dbReference>
<evidence type="ECO:0000313" key="2">
    <source>
        <dbReference type="Proteomes" id="UP000430272"/>
    </source>
</evidence>
<dbReference type="Pfam" id="PF20333">
    <property type="entry name" value="DUF6628"/>
    <property type="match status" value="1"/>
</dbReference>
<organism evidence="1 2">
    <name type="scientific">Qipengyuania pelagi</name>
    <dbReference type="NCBI Taxonomy" id="994320"/>
    <lineage>
        <taxon>Bacteria</taxon>
        <taxon>Pseudomonadati</taxon>
        <taxon>Pseudomonadota</taxon>
        <taxon>Alphaproteobacteria</taxon>
        <taxon>Sphingomonadales</taxon>
        <taxon>Erythrobacteraceae</taxon>
        <taxon>Qipengyuania</taxon>
    </lineage>
</organism>
<comment type="caution">
    <text evidence="1">The sequence shown here is derived from an EMBL/GenBank/DDBJ whole genome shotgun (WGS) entry which is preliminary data.</text>
</comment>